<dbReference type="KEGG" id="puo:RZN69_16340"/>
<feature type="domain" description="F5/8 type C" evidence="2">
    <location>
        <begin position="82"/>
        <end position="245"/>
    </location>
</feature>
<evidence type="ECO:0000313" key="4">
    <source>
        <dbReference type="Proteomes" id="UP001304300"/>
    </source>
</evidence>
<dbReference type="RefSeq" id="WP_317832331.1">
    <property type="nucleotide sequence ID" value="NZ_CP136920.1"/>
</dbReference>
<dbReference type="PROSITE" id="PS51257">
    <property type="entry name" value="PROKAR_LIPOPROTEIN"/>
    <property type="match status" value="1"/>
</dbReference>
<name>A0AAQ3L716_9BACT</name>
<dbReference type="PROSITE" id="PS50022">
    <property type="entry name" value="FA58C_3"/>
    <property type="match status" value="1"/>
</dbReference>
<dbReference type="Gene3D" id="2.60.120.260">
    <property type="entry name" value="Galactose-binding domain-like"/>
    <property type="match status" value="1"/>
</dbReference>
<dbReference type="EMBL" id="CP136920">
    <property type="protein sequence ID" value="WOO40191.1"/>
    <property type="molecule type" value="Genomic_DNA"/>
</dbReference>
<dbReference type="InterPro" id="IPR000421">
    <property type="entry name" value="FA58C"/>
</dbReference>
<evidence type="ECO:0000256" key="1">
    <source>
        <dbReference type="SAM" id="MobiDB-lite"/>
    </source>
</evidence>
<reference evidence="3 4" key="1">
    <citation type="submission" date="2023-10" db="EMBL/GenBank/DDBJ databases">
        <title>Rubellicoccus peritrichatus gen. nov., sp. nov., isolated from an algae of coral reef tank.</title>
        <authorList>
            <person name="Luo J."/>
        </authorList>
    </citation>
    <scope>NUCLEOTIDE SEQUENCE [LARGE SCALE GENOMIC DNA]</scope>
    <source>
        <strain evidence="3 4">CR14</strain>
    </source>
</reference>
<proteinExistence type="predicted"/>
<keyword evidence="4" id="KW-1185">Reference proteome</keyword>
<evidence type="ECO:0000259" key="2">
    <source>
        <dbReference type="PROSITE" id="PS50022"/>
    </source>
</evidence>
<protein>
    <recommendedName>
        <fullName evidence="2">F5/8 type C domain-containing protein</fullName>
    </recommendedName>
</protein>
<dbReference type="SUPFAM" id="SSF49785">
    <property type="entry name" value="Galactose-binding domain-like"/>
    <property type="match status" value="1"/>
</dbReference>
<sequence>MKYTEYLTTFAAVTLSLSFVGCGGDSKSEAPAADASQPATSQSAPASSSGSGTMVLKTEIPPEQIEGTPMPVKIPNLEAAPGTTPTINVPEGTVLLSKGKPVTGSDDFPIVGELAYITDGDKLAGEGYFVELMDGLQWVQIDLGQPSTIYAIWLWHYHSQRRAYNDVIVQISNDAEFKSDVTTLFNNDYDNSGGMGQGSDKPYVESRYGKLISVDGVKGQYVRLYSAGNTSNDMNHYIEVEVFGKP</sequence>
<accession>A0AAQ3L716</accession>
<dbReference type="InterPro" id="IPR008979">
    <property type="entry name" value="Galactose-bd-like_sf"/>
</dbReference>
<gene>
    <name evidence="3" type="ORF">RZN69_16340</name>
</gene>
<dbReference type="AlphaFoldDB" id="A0AAQ3L716"/>
<dbReference type="Proteomes" id="UP001304300">
    <property type="component" value="Chromosome"/>
</dbReference>
<evidence type="ECO:0000313" key="3">
    <source>
        <dbReference type="EMBL" id="WOO40191.1"/>
    </source>
</evidence>
<organism evidence="3 4">
    <name type="scientific">Rubellicoccus peritrichatus</name>
    <dbReference type="NCBI Taxonomy" id="3080537"/>
    <lineage>
        <taxon>Bacteria</taxon>
        <taxon>Pseudomonadati</taxon>
        <taxon>Verrucomicrobiota</taxon>
        <taxon>Opitutia</taxon>
        <taxon>Puniceicoccales</taxon>
        <taxon>Cerasicoccaceae</taxon>
        <taxon>Rubellicoccus</taxon>
    </lineage>
</organism>
<feature type="region of interest" description="Disordered" evidence="1">
    <location>
        <begin position="26"/>
        <end position="54"/>
    </location>
</feature>
<feature type="compositionally biased region" description="Low complexity" evidence="1">
    <location>
        <begin position="30"/>
        <end position="53"/>
    </location>
</feature>
<dbReference type="Pfam" id="PF22633">
    <property type="entry name" value="F5_F8_type_C_2"/>
    <property type="match status" value="1"/>
</dbReference>